<sequence>MTLFAARRQPQHHGYRHVPSTQPQHHPHYDDPSSTESDDDRSVELLEVPDVELACKAYASHHRSRSNSSLSSLSSIISSFAPGTHGYIRAASPRSRVRLARRVVHVALLALALWIFVTPIINPSYTHRPYHYSGMNLRREKVFIAANIIDEELIRGPWGESVEALVELLGEDNVFLSIYENDSGPGTKAALRDLAAKVKCRTSIVSDHIDIDAFPKVQVLPNEQRVKRIAYLAHVRNKAIEPLTRNATGMLFDKLLFLNDVIFSPKDAADLLFSTNIGPDGATRYHAACAMDFINPFKYYDTFATRDAEGHGLGVPFFPFFTSAGHGFSRADMLAGTDAVRVKSCWGGMVAFEAKWFVDQRSGLLLEAPDKLGSQSSTKPDGDERTRKTTTANVPSQQPTRPKQVRFRSLPELMWDASECCLIHADIGELAAKNPEPWENPQALDHGIYMNPFIRVAYDSRTHSWLEFTRRFERLYPIAQSFVNWLVSRPPYQARRAEVPGTVVWRRGWVFDGPVRDDVNRSRLHSHAITDEVAKFGHWEDIRQIASPGGFCGGRQLLLLKPQPWMPGERIWYKITPPKGAED</sequence>
<dbReference type="InParanoid" id="A0A0D1XWR9"/>
<evidence type="ECO:0000256" key="2">
    <source>
        <dbReference type="SAM" id="Phobius"/>
    </source>
</evidence>
<evidence type="ECO:0000313" key="3">
    <source>
        <dbReference type="EMBL" id="KIW07246.1"/>
    </source>
</evidence>
<keyword evidence="4" id="KW-1185">Reference proteome</keyword>
<feature type="region of interest" description="Disordered" evidence="1">
    <location>
        <begin position="369"/>
        <end position="402"/>
    </location>
</feature>
<evidence type="ECO:0000256" key="1">
    <source>
        <dbReference type="SAM" id="MobiDB-lite"/>
    </source>
</evidence>
<keyword evidence="2" id="KW-0812">Transmembrane</keyword>
<dbReference type="PANTHER" id="PTHR34144">
    <property type="entry name" value="CHROMOSOME 8, WHOLE GENOME SHOTGUN SEQUENCE"/>
    <property type="match status" value="1"/>
</dbReference>
<feature type="compositionally biased region" description="Polar residues" evidence="1">
    <location>
        <begin position="389"/>
        <end position="401"/>
    </location>
</feature>
<organism evidence="3 4">
    <name type="scientific">Verruconis gallopava</name>
    <dbReference type="NCBI Taxonomy" id="253628"/>
    <lineage>
        <taxon>Eukaryota</taxon>
        <taxon>Fungi</taxon>
        <taxon>Dikarya</taxon>
        <taxon>Ascomycota</taxon>
        <taxon>Pezizomycotina</taxon>
        <taxon>Dothideomycetes</taxon>
        <taxon>Pleosporomycetidae</taxon>
        <taxon>Venturiales</taxon>
        <taxon>Sympoventuriaceae</taxon>
        <taxon>Verruconis</taxon>
    </lineage>
</organism>
<dbReference type="STRING" id="253628.A0A0D1XWR9"/>
<feature type="transmembrane region" description="Helical" evidence="2">
    <location>
        <begin position="103"/>
        <end position="121"/>
    </location>
</feature>
<feature type="region of interest" description="Disordered" evidence="1">
    <location>
        <begin position="1"/>
        <end position="41"/>
    </location>
</feature>
<dbReference type="RefSeq" id="XP_016217115.1">
    <property type="nucleotide sequence ID" value="XM_016355099.1"/>
</dbReference>
<evidence type="ECO:0008006" key="5">
    <source>
        <dbReference type="Google" id="ProtNLM"/>
    </source>
</evidence>
<accession>A0A0D1XWR9</accession>
<dbReference type="OrthoDB" id="262547at2759"/>
<reference evidence="3 4" key="1">
    <citation type="submission" date="2015-01" db="EMBL/GenBank/DDBJ databases">
        <title>The Genome Sequence of Ochroconis gallopava CBS43764.</title>
        <authorList>
            <consortium name="The Broad Institute Genomics Platform"/>
            <person name="Cuomo C."/>
            <person name="de Hoog S."/>
            <person name="Gorbushina A."/>
            <person name="Stielow B."/>
            <person name="Teixiera M."/>
            <person name="Abouelleil A."/>
            <person name="Chapman S.B."/>
            <person name="Priest M."/>
            <person name="Young S.K."/>
            <person name="Wortman J."/>
            <person name="Nusbaum C."/>
            <person name="Birren B."/>
        </authorList>
    </citation>
    <scope>NUCLEOTIDE SEQUENCE [LARGE SCALE GENOMIC DNA]</scope>
    <source>
        <strain evidence="3 4">CBS 43764</strain>
    </source>
</reference>
<dbReference type="InterPro" id="IPR021047">
    <property type="entry name" value="Mannosyltransferase_CMT1"/>
</dbReference>
<dbReference type="VEuPathDB" id="FungiDB:PV09_02102"/>
<keyword evidence="2" id="KW-0472">Membrane</keyword>
<evidence type="ECO:0000313" key="4">
    <source>
        <dbReference type="Proteomes" id="UP000053259"/>
    </source>
</evidence>
<keyword evidence="2" id="KW-1133">Transmembrane helix</keyword>
<name>A0A0D1XWR9_9PEZI</name>
<proteinExistence type="predicted"/>
<gene>
    <name evidence="3" type="ORF">PV09_02102</name>
</gene>
<dbReference type="PANTHER" id="PTHR34144:SF8">
    <property type="entry name" value="GLYCOSYLTRANSFERASE FAMILY 69 PROTEIN"/>
    <property type="match status" value="1"/>
</dbReference>
<protein>
    <recommendedName>
        <fullName evidence="5">Glycosyltransferase family 69 protein</fullName>
    </recommendedName>
</protein>
<dbReference type="EMBL" id="KN847533">
    <property type="protein sequence ID" value="KIW07246.1"/>
    <property type="molecule type" value="Genomic_DNA"/>
</dbReference>
<dbReference type="AlphaFoldDB" id="A0A0D1XWR9"/>
<dbReference type="Proteomes" id="UP000053259">
    <property type="component" value="Unassembled WGS sequence"/>
</dbReference>
<dbReference type="GeneID" id="27310075"/>
<dbReference type="Pfam" id="PF11735">
    <property type="entry name" value="CAP59_mtransfer"/>
    <property type="match status" value="1"/>
</dbReference>
<dbReference type="HOGENOM" id="CLU_022271_0_0_1"/>